<comment type="caution">
    <text evidence="2">The sequence shown here is derived from an EMBL/GenBank/DDBJ whole genome shotgun (WGS) entry which is preliminary data.</text>
</comment>
<feature type="transmembrane region" description="Helical" evidence="1">
    <location>
        <begin position="77"/>
        <end position="96"/>
    </location>
</feature>
<evidence type="ECO:0000313" key="2">
    <source>
        <dbReference type="EMBL" id="TGN11671.1"/>
    </source>
</evidence>
<keyword evidence="3" id="KW-1185">Reference proteome</keyword>
<reference evidence="2" key="1">
    <citation type="journal article" date="2019" name="PLoS Negl. Trop. Dis.">
        <title>Revisiting the worldwide diversity of Leptospira species in the environment.</title>
        <authorList>
            <person name="Vincent A.T."/>
            <person name="Schiettekatte O."/>
            <person name="Bourhy P."/>
            <person name="Veyrier F.J."/>
            <person name="Picardeau M."/>
        </authorList>
    </citation>
    <scope>NUCLEOTIDE SEQUENCE [LARGE SCALE GENOMIC DNA]</scope>
    <source>
        <strain evidence="2">201400974</strain>
    </source>
</reference>
<feature type="transmembrane region" description="Helical" evidence="1">
    <location>
        <begin position="12"/>
        <end position="32"/>
    </location>
</feature>
<feature type="transmembrane region" description="Helical" evidence="1">
    <location>
        <begin position="102"/>
        <end position="121"/>
    </location>
</feature>
<dbReference type="AlphaFoldDB" id="A0A4R9LQ98"/>
<organism evidence="2 3">
    <name type="scientific">Leptospira ilyithenensis</name>
    <dbReference type="NCBI Taxonomy" id="2484901"/>
    <lineage>
        <taxon>Bacteria</taxon>
        <taxon>Pseudomonadati</taxon>
        <taxon>Spirochaetota</taxon>
        <taxon>Spirochaetia</taxon>
        <taxon>Leptospirales</taxon>
        <taxon>Leptospiraceae</taxon>
        <taxon>Leptospira</taxon>
    </lineage>
</organism>
<keyword evidence="1" id="KW-1133">Transmembrane helix</keyword>
<dbReference type="RefSeq" id="WP_135763521.1">
    <property type="nucleotide sequence ID" value="NZ_RQHV01000038.1"/>
</dbReference>
<protein>
    <submittedName>
        <fullName evidence="2">Uncharacterized protein</fullName>
    </submittedName>
</protein>
<dbReference type="Proteomes" id="UP000298264">
    <property type="component" value="Unassembled WGS sequence"/>
</dbReference>
<proteinExistence type="predicted"/>
<gene>
    <name evidence="2" type="ORF">EHS11_06120</name>
</gene>
<keyword evidence="1" id="KW-0472">Membrane</keyword>
<accession>A0A4R9LQ98</accession>
<feature type="transmembrane region" description="Helical" evidence="1">
    <location>
        <begin position="44"/>
        <end position="65"/>
    </location>
</feature>
<keyword evidence="1" id="KW-0812">Transmembrane</keyword>
<sequence length="134" mass="14466">MNHSNGYSLLKNTFLINGFLSGATGVICLVLADYLSTLYGNLPSLYPELMGGGLVGFGGFVFFMGKKEKPNLTISHIIFYLDVAWVLGTIGLLSAFFENIHIFGFAFATAVGLAVLGFAIFEFKGIRNIKTPAN</sequence>
<dbReference type="EMBL" id="RQHV01000038">
    <property type="protein sequence ID" value="TGN11671.1"/>
    <property type="molecule type" value="Genomic_DNA"/>
</dbReference>
<name>A0A4R9LQ98_9LEPT</name>
<evidence type="ECO:0000256" key="1">
    <source>
        <dbReference type="SAM" id="Phobius"/>
    </source>
</evidence>
<evidence type="ECO:0000313" key="3">
    <source>
        <dbReference type="Proteomes" id="UP000298264"/>
    </source>
</evidence>
<dbReference type="OrthoDB" id="330404at2"/>